<keyword evidence="8 9" id="KW-0411">Iron-sulfur</keyword>
<dbReference type="InterPro" id="IPR027417">
    <property type="entry name" value="P-loop_NTPase"/>
</dbReference>
<evidence type="ECO:0000256" key="8">
    <source>
        <dbReference type="ARBA" id="ARBA00023014"/>
    </source>
</evidence>
<dbReference type="HAMAP" id="MF_02040">
    <property type="entry name" value="Mrp_NBP35"/>
    <property type="match status" value="1"/>
</dbReference>
<dbReference type="InterPro" id="IPR034904">
    <property type="entry name" value="FSCA_dom_sf"/>
</dbReference>
<dbReference type="GO" id="GO:0016226">
    <property type="term" value="P:iron-sulfur cluster assembly"/>
    <property type="evidence" value="ECO:0007669"/>
    <property type="project" value="InterPro"/>
</dbReference>
<evidence type="ECO:0000256" key="5">
    <source>
        <dbReference type="ARBA" id="ARBA00022801"/>
    </source>
</evidence>
<dbReference type="PANTHER" id="PTHR42961:SF2">
    <property type="entry name" value="IRON-SULFUR PROTEIN NUBPL"/>
    <property type="match status" value="1"/>
</dbReference>
<dbReference type="InterPro" id="IPR000808">
    <property type="entry name" value="Mrp-like_CS"/>
</dbReference>
<dbReference type="PANTHER" id="PTHR42961">
    <property type="entry name" value="IRON-SULFUR PROTEIN NUBPL"/>
    <property type="match status" value="1"/>
</dbReference>
<evidence type="ECO:0000256" key="1">
    <source>
        <dbReference type="ARBA" id="ARBA00007352"/>
    </source>
</evidence>
<keyword evidence="4 9" id="KW-0547">Nucleotide-binding</keyword>
<keyword evidence="13" id="KW-1185">Reference proteome</keyword>
<dbReference type="CDD" id="cd02037">
    <property type="entry name" value="Mrp_NBP35"/>
    <property type="match status" value="1"/>
</dbReference>
<dbReference type="GO" id="GO:0046872">
    <property type="term" value="F:metal ion binding"/>
    <property type="evidence" value="ECO:0007669"/>
    <property type="project" value="UniProtKB-KW"/>
</dbReference>
<comment type="function">
    <text evidence="9">Binds and transfers iron-sulfur (Fe-S) clusters to target apoproteins. Can hydrolyze ATP.</text>
</comment>
<name>A0A511J9B0_9CELL</name>
<dbReference type="GO" id="GO:0005524">
    <property type="term" value="F:ATP binding"/>
    <property type="evidence" value="ECO:0007669"/>
    <property type="project" value="UniProtKB-UniRule"/>
</dbReference>
<dbReference type="EMBL" id="BJWG01000004">
    <property type="protein sequence ID" value="GEL94574.1"/>
    <property type="molecule type" value="Genomic_DNA"/>
</dbReference>
<comment type="caution">
    <text evidence="12">The sequence shown here is derived from an EMBL/GenBank/DDBJ whole genome shotgun (WGS) entry which is preliminary data.</text>
</comment>
<dbReference type="Gene3D" id="3.30.300.130">
    <property type="entry name" value="Fe-S cluster assembly (FSCA)"/>
    <property type="match status" value="1"/>
</dbReference>
<dbReference type="GO" id="GO:0140663">
    <property type="term" value="F:ATP-dependent FeS chaperone activity"/>
    <property type="evidence" value="ECO:0007669"/>
    <property type="project" value="InterPro"/>
</dbReference>
<dbReference type="InterPro" id="IPR002744">
    <property type="entry name" value="MIP18-like"/>
</dbReference>
<feature type="binding site" evidence="9">
    <location>
        <begin position="144"/>
        <end position="151"/>
    </location>
    <ligand>
        <name>ATP</name>
        <dbReference type="ChEBI" id="CHEBI:30616"/>
    </ligand>
</feature>
<dbReference type="SUPFAM" id="SSF117916">
    <property type="entry name" value="Fe-S cluster assembly (FSCA) domain-like"/>
    <property type="match status" value="1"/>
</dbReference>
<dbReference type="RefSeq" id="WP_186812594.1">
    <property type="nucleotide sequence ID" value="NZ_BJWG01000004.1"/>
</dbReference>
<dbReference type="InterPro" id="IPR019591">
    <property type="entry name" value="Mrp/NBP35_ATP-bd"/>
</dbReference>
<evidence type="ECO:0000256" key="7">
    <source>
        <dbReference type="ARBA" id="ARBA00023004"/>
    </source>
</evidence>
<keyword evidence="6 9" id="KW-0067">ATP-binding</keyword>
<evidence type="ECO:0000256" key="10">
    <source>
        <dbReference type="SAM" id="MobiDB-lite"/>
    </source>
</evidence>
<evidence type="ECO:0000256" key="6">
    <source>
        <dbReference type="ARBA" id="ARBA00022840"/>
    </source>
</evidence>
<keyword evidence="5 9" id="KW-0378">Hydrolase</keyword>
<gene>
    <name evidence="12" type="primary">mrp</name>
    <name evidence="12" type="ORF">CCO02nite_12320</name>
</gene>
<sequence>MPDEQDAPTPTPHPAPDDASTPDALAAAVRAALATVLDPEIRRPITELGMVRSVDVADTPAGARATVGLDLTTPGCPLKETLTRDVTAAALTVPGVAAADVVMGVMSAEQRADLRRLLRGTDAEPQIPFAQATSLTKVFAIASGKGGVGKSSVTANLAVALAEDGLRVGVVDADIYGFSIPRMLGVTRPPTKVDDMLLPPIAHGVKVVSIGMFVPAGQPVVWRGPMLHRALQQFLADVFWGDLDVLLLDLPPGTGDIAISVAQLLPGSQIVVVTTPQDAAAEVAERAGSVAVQTRQQVVGVVENMSWLDQPDGSRLEIFGSGGGRRVADRLSQLTGGDVPLLGQIPLDTRLREAGDAGTPVVLSDPDSPAAEALRDIARGLGTRRRGLAGMSLGLRPAGR</sequence>
<dbReference type="SUPFAM" id="SSF52540">
    <property type="entry name" value="P-loop containing nucleoside triphosphate hydrolases"/>
    <property type="match status" value="1"/>
</dbReference>
<keyword evidence="7 9" id="KW-0408">Iron</keyword>
<protein>
    <recommendedName>
        <fullName evidence="9">Iron-sulfur cluster carrier protein</fullName>
    </recommendedName>
</protein>
<feature type="region of interest" description="Disordered" evidence="10">
    <location>
        <begin position="1"/>
        <end position="22"/>
    </location>
</feature>
<comment type="subunit">
    <text evidence="9">Homodimer.</text>
</comment>
<evidence type="ECO:0000313" key="12">
    <source>
        <dbReference type="EMBL" id="GEL94574.1"/>
    </source>
</evidence>
<dbReference type="PROSITE" id="PS01215">
    <property type="entry name" value="MRP"/>
    <property type="match status" value="1"/>
</dbReference>
<evidence type="ECO:0000259" key="11">
    <source>
        <dbReference type="Pfam" id="PF01883"/>
    </source>
</evidence>
<keyword evidence="3 9" id="KW-0479">Metal-binding</keyword>
<evidence type="ECO:0000313" key="13">
    <source>
        <dbReference type="Proteomes" id="UP000321720"/>
    </source>
</evidence>
<comment type="similarity">
    <text evidence="2">In the C-terminal section; belongs to the Mrp/NBP35 ATP-binding proteins family.</text>
</comment>
<comment type="similarity">
    <text evidence="9">Belongs to the Mrp/NBP35 ATP-binding proteins family.</text>
</comment>
<dbReference type="Pfam" id="PF01883">
    <property type="entry name" value="FeS_assembly_P"/>
    <property type="match status" value="1"/>
</dbReference>
<dbReference type="Proteomes" id="UP000321720">
    <property type="component" value="Unassembled WGS sequence"/>
</dbReference>
<dbReference type="AlphaFoldDB" id="A0A511J9B0"/>
<evidence type="ECO:0000256" key="4">
    <source>
        <dbReference type="ARBA" id="ARBA00022741"/>
    </source>
</evidence>
<dbReference type="InterPro" id="IPR033756">
    <property type="entry name" value="YlxH/NBP35"/>
</dbReference>
<feature type="domain" description="MIP18 family-like" evidence="11">
    <location>
        <begin position="27"/>
        <end position="101"/>
    </location>
</feature>
<dbReference type="FunFam" id="3.40.50.300:FF:000304">
    <property type="entry name" value="Iron-sulfur cluster carrier protein"/>
    <property type="match status" value="1"/>
</dbReference>
<accession>A0A511J9B0</accession>
<dbReference type="Gene3D" id="3.40.50.300">
    <property type="entry name" value="P-loop containing nucleotide triphosphate hydrolases"/>
    <property type="match status" value="1"/>
</dbReference>
<dbReference type="InterPro" id="IPR044304">
    <property type="entry name" value="NUBPL-like"/>
</dbReference>
<proteinExistence type="inferred from homology"/>
<dbReference type="GO" id="GO:0016887">
    <property type="term" value="F:ATP hydrolysis activity"/>
    <property type="evidence" value="ECO:0007669"/>
    <property type="project" value="UniProtKB-UniRule"/>
</dbReference>
<evidence type="ECO:0000256" key="3">
    <source>
        <dbReference type="ARBA" id="ARBA00022723"/>
    </source>
</evidence>
<reference evidence="12 13" key="1">
    <citation type="submission" date="2019-07" db="EMBL/GenBank/DDBJ databases">
        <title>Whole genome shotgun sequence of Cellulomonas composti NBRC 100758.</title>
        <authorList>
            <person name="Hosoyama A."/>
            <person name="Uohara A."/>
            <person name="Ohji S."/>
            <person name="Ichikawa N."/>
        </authorList>
    </citation>
    <scope>NUCLEOTIDE SEQUENCE [LARGE SCALE GENOMIC DNA]</scope>
    <source>
        <strain evidence="12 13">NBRC 100758</strain>
    </source>
</reference>
<organism evidence="12 13">
    <name type="scientific">Cellulomonas composti</name>
    <dbReference type="NCBI Taxonomy" id="266130"/>
    <lineage>
        <taxon>Bacteria</taxon>
        <taxon>Bacillati</taxon>
        <taxon>Actinomycetota</taxon>
        <taxon>Actinomycetes</taxon>
        <taxon>Micrococcales</taxon>
        <taxon>Cellulomonadaceae</taxon>
        <taxon>Cellulomonas</taxon>
    </lineage>
</organism>
<evidence type="ECO:0000256" key="2">
    <source>
        <dbReference type="ARBA" id="ARBA00008205"/>
    </source>
</evidence>
<dbReference type="Pfam" id="PF10609">
    <property type="entry name" value="ParA"/>
    <property type="match status" value="1"/>
</dbReference>
<comment type="similarity">
    <text evidence="1">In the N-terminal section; belongs to the MIP18 family.</text>
</comment>
<evidence type="ECO:0000256" key="9">
    <source>
        <dbReference type="HAMAP-Rule" id="MF_02040"/>
    </source>
</evidence>
<dbReference type="GO" id="GO:0051539">
    <property type="term" value="F:4 iron, 4 sulfur cluster binding"/>
    <property type="evidence" value="ECO:0007669"/>
    <property type="project" value="TreeGrafter"/>
</dbReference>